<protein>
    <recommendedName>
        <fullName evidence="1">chorismate mutase</fullName>
        <ecNumber evidence="1">5.4.99.5</ecNumber>
    </recommendedName>
</protein>
<dbReference type="PANTHER" id="PTHR43018:SF1">
    <property type="entry name" value="PROTEIN AROA(G)"/>
    <property type="match status" value="1"/>
</dbReference>
<dbReference type="Pfam" id="PF01817">
    <property type="entry name" value="CM_2"/>
    <property type="match status" value="1"/>
</dbReference>
<dbReference type="SUPFAM" id="SSF51569">
    <property type="entry name" value="Aldolase"/>
    <property type="match status" value="1"/>
</dbReference>
<evidence type="ECO:0000313" key="4">
    <source>
        <dbReference type="EMBL" id="CAA6806790.1"/>
    </source>
</evidence>
<gene>
    <name evidence="4" type="ORF">HELGO_WM34602</name>
</gene>
<evidence type="ECO:0000256" key="1">
    <source>
        <dbReference type="ARBA" id="ARBA00012404"/>
    </source>
</evidence>
<sequence length="363" mass="40977">MNILNIKDWGLGIHPSKEKPFLISGPCSAETEEQVVQTCTQIAHLGVDVLRAGIWKPRTRPGSFEGIGIKALPWLIEAGKQTGKPVCCEVATPQHAEEAIQHGVDILWIGARTTVNPFAVQAIADSLKGIDIPVMIKNPVNPDLELWIGAIERIAQAGITKIAAIHRGFSVYNTPKYRNQPQWEIPIELRRRISNLEVICDPSHIAGERAFLYEIAQHALDLDFDGLMLESHITPDTAWSDAKQQVTPQDLETLLNQLITRQLDTDNLDYLNKINQFRALIDNLDTQTLHLLSERMEIVRQIGLYKKESNIAILQIDRWLDVREGALKKATSYHLSEDFVEDIINTIHKESIRQQTTIMRKDS</sequence>
<keyword evidence="2 4" id="KW-0808">Transferase</keyword>
<evidence type="ECO:0000256" key="2">
    <source>
        <dbReference type="ARBA" id="ARBA00022679"/>
    </source>
</evidence>
<dbReference type="PANTHER" id="PTHR43018">
    <property type="entry name" value="PHOSPHO-2-DEHYDRO-3-DEOXYHEPTONATE ALDOLASE"/>
    <property type="match status" value="1"/>
</dbReference>
<dbReference type="SMART" id="SM00830">
    <property type="entry name" value="CM_2"/>
    <property type="match status" value="1"/>
</dbReference>
<dbReference type="GO" id="GO:0046417">
    <property type="term" value="P:chorismate metabolic process"/>
    <property type="evidence" value="ECO:0007669"/>
    <property type="project" value="InterPro"/>
</dbReference>
<keyword evidence="4" id="KW-0413">Isomerase</keyword>
<dbReference type="Gene3D" id="3.20.20.70">
    <property type="entry name" value="Aldolase class I"/>
    <property type="match status" value="1"/>
</dbReference>
<proteinExistence type="predicted"/>
<dbReference type="InterPro" id="IPR013785">
    <property type="entry name" value="Aldolase_TIM"/>
</dbReference>
<dbReference type="GO" id="GO:0016740">
    <property type="term" value="F:transferase activity"/>
    <property type="evidence" value="ECO:0007669"/>
    <property type="project" value="UniProtKB-KW"/>
</dbReference>
<name>A0A6S6SP04_9BACT</name>
<organism evidence="4">
    <name type="scientific">uncultured Aureispira sp</name>
    <dbReference type="NCBI Taxonomy" id="1331704"/>
    <lineage>
        <taxon>Bacteria</taxon>
        <taxon>Pseudomonadati</taxon>
        <taxon>Bacteroidota</taxon>
        <taxon>Saprospiria</taxon>
        <taxon>Saprospirales</taxon>
        <taxon>Saprospiraceae</taxon>
        <taxon>Aureispira</taxon>
        <taxon>environmental samples</taxon>
    </lineage>
</organism>
<dbReference type="InterPro" id="IPR006218">
    <property type="entry name" value="DAHP1/KDSA"/>
</dbReference>
<dbReference type="GO" id="GO:0004106">
    <property type="term" value="F:chorismate mutase activity"/>
    <property type="evidence" value="ECO:0007669"/>
    <property type="project" value="UniProtKB-EC"/>
</dbReference>
<accession>A0A6S6SP04</accession>
<dbReference type="Pfam" id="PF00793">
    <property type="entry name" value="DAHP_synth_1"/>
    <property type="match status" value="1"/>
</dbReference>
<evidence type="ECO:0000259" key="3">
    <source>
        <dbReference type="PROSITE" id="PS51168"/>
    </source>
</evidence>
<dbReference type="InterPro" id="IPR036263">
    <property type="entry name" value="Chorismate_II_sf"/>
</dbReference>
<reference evidence="4" key="1">
    <citation type="submission" date="2020-01" db="EMBL/GenBank/DDBJ databases">
        <authorList>
            <person name="Meier V. D."/>
            <person name="Meier V D."/>
        </authorList>
    </citation>
    <scope>NUCLEOTIDE SEQUENCE</scope>
    <source>
        <strain evidence="4">HLG_WM_MAG_10</strain>
    </source>
</reference>
<dbReference type="EMBL" id="CACVAQ010000123">
    <property type="protein sequence ID" value="CAA6806790.1"/>
    <property type="molecule type" value="Genomic_DNA"/>
</dbReference>
<dbReference type="SUPFAM" id="SSF48600">
    <property type="entry name" value="Chorismate mutase II"/>
    <property type="match status" value="1"/>
</dbReference>
<dbReference type="InterPro" id="IPR002701">
    <property type="entry name" value="CM_II_prokaryot"/>
</dbReference>
<dbReference type="Gene3D" id="1.20.59.10">
    <property type="entry name" value="Chorismate mutase"/>
    <property type="match status" value="1"/>
</dbReference>
<dbReference type="AlphaFoldDB" id="A0A6S6SP04"/>
<dbReference type="EC" id="5.4.99.5" evidence="1"/>
<dbReference type="InterPro" id="IPR052899">
    <property type="entry name" value="Class-I_DAHP_synthase"/>
</dbReference>
<dbReference type="PROSITE" id="PS51168">
    <property type="entry name" value="CHORISMATE_MUT_2"/>
    <property type="match status" value="1"/>
</dbReference>
<dbReference type="InterPro" id="IPR036979">
    <property type="entry name" value="CM_dom_sf"/>
</dbReference>
<feature type="domain" description="Chorismate mutase" evidence="3">
    <location>
        <begin position="268"/>
        <end position="359"/>
    </location>
</feature>